<evidence type="ECO:0000313" key="12">
    <source>
        <dbReference type="Proteomes" id="UP000267821"/>
    </source>
</evidence>
<evidence type="ECO:0000256" key="5">
    <source>
        <dbReference type="ARBA" id="ARBA00022525"/>
    </source>
</evidence>
<dbReference type="PANTHER" id="PTHR33407:SF9">
    <property type="entry name" value="PECTATE LYASE F-RELATED"/>
    <property type="match status" value="1"/>
</dbReference>
<comment type="cofactor">
    <cofactor evidence="2 10">
        <name>Ca(2+)</name>
        <dbReference type="ChEBI" id="CHEBI:29108"/>
    </cofactor>
</comment>
<proteinExistence type="inferred from homology"/>
<dbReference type="Pfam" id="PF03211">
    <property type="entry name" value="Pectate_lyase"/>
    <property type="match status" value="1"/>
</dbReference>
<dbReference type="PANTHER" id="PTHR33407">
    <property type="entry name" value="PECTATE LYASE F-RELATED"/>
    <property type="match status" value="1"/>
</dbReference>
<dbReference type="GO" id="GO:0045490">
    <property type="term" value="P:pectin catabolic process"/>
    <property type="evidence" value="ECO:0007669"/>
    <property type="project" value="TreeGrafter"/>
</dbReference>
<name>A0A3N4M017_9PEZI</name>
<dbReference type="SUPFAM" id="SSF51126">
    <property type="entry name" value="Pectin lyase-like"/>
    <property type="match status" value="1"/>
</dbReference>
<evidence type="ECO:0000256" key="1">
    <source>
        <dbReference type="ARBA" id="ARBA00000695"/>
    </source>
</evidence>
<dbReference type="EMBL" id="ML121533">
    <property type="protein sequence ID" value="RPB26722.1"/>
    <property type="molecule type" value="Genomic_DNA"/>
</dbReference>
<evidence type="ECO:0000256" key="8">
    <source>
        <dbReference type="ARBA" id="ARBA00023239"/>
    </source>
</evidence>
<accession>A0A3N4M017</accession>
<dbReference type="EC" id="4.2.2.2" evidence="10"/>
<dbReference type="OrthoDB" id="441042at2759"/>
<evidence type="ECO:0000256" key="4">
    <source>
        <dbReference type="ARBA" id="ARBA00006463"/>
    </source>
</evidence>
<comment type="similarity">
    <text evidence="4 10">Belongs to the polysaccharide lyase 3 family.</text>
</comment>
<evidence type="ECO:0000256" key="3">
    <source>
        <dbReference type="ARBA" id="ARBA00004613"/>
    </source>
</evidence>
<dbReference type="InterPro" id="IPR011050">
    <property type="entry name" value="Pectin_lyase_fold/virulence"/>
</dbReference>
<gene>
    <name evidence="11" type="ORF">L211DRAFT_846890</name>
</gene>
<dbReference type="Proteomes" id="UP000267821">
    <property type="component" value="Unassembled WGS sequence"/>
</dbReference>
<dbReference type="AlphaFoldDB" id="A0A3N4M017"/>
<comment type="catalytic activity">
    <reaction evidence="1 10">
        <text>Eliminative cleavage of (1-&gt;4)-alpha-D-galacturonan to give oligosaccharides with 4-deoxy-alpha-D-galact-4-enuronosyl groups at their non-reducing ends.</text>
        <dbReference type="EC" id="4.2.2.2"/>
    </reaction>
</comment>
<dbReference type="InterPro" id="IPR004898">
    <property type="entry name" value="Pectate_lyase_PlyH/PlyE-like"/>
</dbReference>
<dbReference type="STRING" id="1051890.A0A3N4M017"/>
<keyword evidence="8 10" id="KW-0456">Lyase</keyword>
<organism evidence="11 12">
    <name type="scientific">Terfezia boudieri ATCC MYA-4762</name>
    <dbReference type="NCBI Taxonomy" id="1051890"/>
    <lineage>
        <taxon>Eukaryota</taxon>
        <taxon>Fungi</taxon>
        <taxon>Dikarya</taxon>
        <taxon>Ascomycota</taxon>
        <taxon>Pezizomycotina</taxon>
        <taxon>Pezizomycetes</taxon>
        <taxon>Pezizales</taxon>
        <taxon>Pezizaceae</taxon>
        <taxon>Terfezia</taxon>
    </lineage>
</organism>
<keyword evidence="5 10" id="KW-0964">Secreted</keyword>
<evidence type="ECO:0000256" key="7">
    <source>
        <dbReference type="ARBA" id="ARBA00022837"/>
    </source>
</evidence>
<dbReference type="GO" id="GO:0030570">
    <property type="term" value="F:pectate lyase activity"/>
    <property type="evidence" value="ECO:0007669"/>
    <property type="project" value="UniProtKB-UniRule"/>
</dbReference>
<reference evidence="11 12" key="1">
    <citation type="journal article" date="2018" name="Nat. Ecol. Evol.">
        <title>Pezizomycetes genomes reveal the molecular basis of ectomycorrhizal truffle lifestyle.</title>
        <authorList>
            <person name="Murat C."/>
            <person name="Payen T."/>
            <person name="Noel B."/>
            <person name="Kuo A."/>
            <person name="Morin E."/>
            <person name="Chen J."/>
            <person name="Kohler A."/>
            <person name="Krizsan K."/>
            <person name="Balestrini R."/>
            <person name="Da Silva C."/>
            <person name="Montanini B."/>
            <person name="Hainaut M."/>
            <person name="Levati E."/>
            <person name="Barry K.W."/>
            <person name="Belfiori B."/>
            <person name="Cichocki N."/>
            <person name="Clum A."/>
            <person name="Dockter R.B."/>
            <person name="Fauchery L."/>
            <person name="Guy J."/>
            <person name="Iotti M."/>
            <person name="Le Tacon F."/>
            <person name="Lindquist E.A."/>
            <person name="Lipzen A."/>
            <person name="Malagnac F."/>
            <person name="Mello A."/>
            <person name="Molinier V."/>
            <person name="Miyauchi S."/>
            <person name="Poulain J."/>
            <person name="Riccioni C."/>
            <person name="Rubini A."/>
            <person name="Sitrit Y."/>
            <person name="Splivallo R."/>
            <person name="Traeger S."/>
            <person name="Wang M."/>
            <person name="Zifcakova L."/>
            <person name="Wipf D."/>
            <person name="Zambonelli A."/>
            <person name="Paolocci F."/>
            <person name="Nowrousian M."/>
            <person name="Ottonello S."/>
            <person name="Baldrian P."/>
            <person name="Spatafora J.W."/>
            <person name="Henrissat B."/>
            <person name="Nagy L.G."/>
            <person name="Aury J.M."/>
            <person name="Wincker P."/>
            <person name="Grigoriev I.V."/>
            <person name="Bonfante P."/>
            <person name="Martin F.M."/>
        </authorList>
    </citation>
    <scope>NUCLEOTIDE SEQUENCE [LARGE SCALE GENOMIC DNA]</scope>
    <source>
        <strain evidence="11 12">ATCC MYA-4762</strain>
    </source>
</reference>
<evidence type="ECO:0000256" key="9">
    <source>
        <dbReference type="ARBA" id="ARBA00025679"/>
    </source>
</evidence>
<dbReference type="InterPro" id="IPR012334">
    <property type="entry name" value="Pectin_lyas_fold"/>
</dbReference>
<keyword evidence="7 10" id="KW-0106">Calcium</keyword>
<sequence>MLLKFNILNHHHLLQISAFSITFTLLENALPEHHVWLACSLPRSEGVHCKGDCVLNNVWWLDVCEVSIDAATLKADSGTFYINGGGARSAADKVFQHNGFGTVSIKNFYVDTFDKLYRSYGNSSNNGKPRAVIIHNIYGGVLAGINANYEAKISNSCVPNDKDTSGEPPKLSSEPDGTYYVATNISGLRAKQGRGMGAFVYVGETFCASRYMSRKVGFKSSVHCWEREHVYDAVTHVTLDIYTKFLRTSGVNIRRGTRFSNVQSCIHTKRQVNATFMYLKEQ</sequence>
<evidence type="ECO:0000256" key="10">
    <source>
        <dbReference type="RuleBase" id="RU367009"/>
    </source>
</evidence>
<comment type="function">
    <text evidence="9 10">Pectinolytic enzyme consist of four classes of enzymes: pectin lyase, polygalacturonase, pectin methylesterase and rhamnogalacturonase. Among pectinolytic enzymes, pectin lyase is the most important in depolymerization of pectin, since it cleaves internal glycosidic bonds of highly methylated pectins. Favors pectate, the anion, over pectin, the methyl ester.</text>
</comment>
<dbReference type="InParanoid" id="A0A3N4M017"/>
<protein>
    <recommendedName>
        <fullName evidence="10">Pectate lyase</fullName>
        <ecNumber evidence="10">4.2.2.2</ecNumber>
    </recommendedName>
</protein>
<keyword evidence="6" id="KW-0732">Signal</keyword>
<comment type="subcellular location">
    <subcellularLocation>
        <location evidence="3 10">Secreted</location>
    </subcellularLocation>
</comment>
<dbReference type="GO" id="GO:0005576">
    <property type="term" value="C:extracellular region"/>
    <property type="evidence" value="ECO:0007669"/>
    <property type="project" value="UniProtKB-SubCell"/>
</dbReference>
<evidence type="ECO:0000313" key="11">
    <source>
        <dbReference type="EMBL" id="RPB26722.1"/>
    </source>
</evidence>
<keyword evidence="12" id="KW-1185">Reference proteome</keyword>
<evidence type="ECO:0000256" key="2">
    <source>
        <dbReference type="ARBA" id="ARBA00001913"/>
    </source>
</evidence>
<dbReference type="Gene3D" id="2.160.20.10">
    <property type="entry name" value="Single-stranded right-handed beta-helix, Pectin lyase-like"/>
    <property type="match status" value="1"/>
</dbReference>
<evidence type="ECO:0000256" key="6">
    <source>
        <dbReference type="ARBA" id="ARBA00022729"/>
    </source>
</evidence>